<keyword evidence="1" id="KW-0472">Membrane</keyword>
<dbReference type="PROSITE" id="PS00409">
    <property type="entry name" value="PROKAR_NTER_METHYL"/>
    <property type="match status" value="1"/>
</dbReference>
<evidence type="ECO:0000256" key="1">
    <source>
        <dbReference type="SAM" id="Phobius"/>
    </source>
</evidence>
<sequence>MVSFPWEKSIKINSSRGVTLIELLLVVAVIGVAVFLMANLPNAMGLVNKSRHLSLAKEIAAKEIEDKRNISYINLVPDTTEIIDSRISLLPSGNGQVVVADCDPLICTNLENIKQVAVTVQWKEGSKDQQVSLKTFIGEGGINQ</sequence>
<evidence type="ECO:0000313" key="3">
    <source>
        <dbReference type="Proteomes" id="UP000034324"/>
    </source>
</evidence>
<dbReference type="EMBL" id="LBVC01000070">
    <property type="protein sequence ID" value="KKQ76516.1"/>
    <property type="molecule type" value="Genomic_DNA"/>
</dbReference>
<dbReference type="Proteomes" id="UP000034324">
    <property type="component" value="Unassembled WGS sequence"/>
</dbReference>
<keyword evidence="1" id="KW-0812">Transmembrane</keyword>
<dbReference type="NCBIfam" id="TIGR02532">
    <property type="entry name" value="IV_pilin_GFxxxE"/>
    <property type="match status" value="1"/>
</dbReference>
<evidence type="ECO:0008006" key="4">
    <source>
        <dbReference type="Google" id="ProtNLM"/>
    </source>
</evidence>
<accession>A0A0G0NHD3</accession>
<dbReference type="AlphaFoldDB" id="A0A0G0NHD3"/>
<protein>
    <recommendedName>
        <fullName evidence="4">Prepilin-type N-terminal cleavage/methylation domain-containing protein</fullName>
    </recommendedName>
</protein>
<feature type="transmembrane region" description="Helical" evidence="1">
    <location>
        <begin position="20"/>
        <end position="40"/>
    </location>
</feature>
<dbReference type="Pfam" id="PF07963">
    <property type="entry name" value="N_methyl"/>
    <property type="match status" value="1"/>
</dbReference>
<dbReference type="InterPro" id="IPR045584">
    <property type="entry name" value="Pilin-like"/>
</dbReference>
<comment type="caution">
    <text evidence="2">The sequence shown here is derived from an EMBL/GenBank/DDBJ whole genome shotgun (WGS) entry which is preliminary data.</text>
</comment>
<dbReference type="InterPro" id="IPR012902">
    <property type="entry name" value="N_methyl_site"/>
</dbReference>
<organism evidence="2 3">
    <name type="scientific">Candidatus Daviesbacteria bacterium GW2011_GWF2_38_6</name>
    <dbReference type="NCBI Taxonomy" id="1618432"/>
    <lineage>
        <taxon>Bacteria</taxon>
        <taxon>Candidatus Daviesiibacteriota</taxon>
    </lineage>
</organism>
<keyword evidence="1" id="KW-1133">Transmembrane helix</keyword>
<reference evidence="2 3" key="1">
    <citation type="journal article" date="2015" name="Nature">
        <title>rRNA introns, odd ribosomes, and small enigmatic genomes across a large radiation of phyla.</title>
        <authorList>
            <person name="Brown C.T."/>
            <person name="Hug L.A."/>
            <person name="Thomas B.C."/>
            <person name="Sharon I."/>
            <person name="Castelle C.J."/>
            <person name="Singh A."/>
            <person name="Wilkins M.J."/>
            <person name="Williams K.H."/>
            <person name="Banfield J.F."/>
        </authorList>
    </citation>
    <scope>NUCLEOTIDE SEQUENCE [LARGE SCALE GENOMIC DNA]</scope>
</reference>
<name>A0A0G0NHD3_9BACT</name>
<dbReference type="SUPFAM" id="SSF54523">
    <property type="entry name" value="Pili subunits"/>
    <property type="match status" value="1"/>
</dbReference>
<gene>
    <name evidence="2" type="ORF">US99_C0070G0018</name>
</gene>
<evidence type="ECO:0000313" key="2">
    <source>
        <dbReference type="EMBL" id="KKQ76516.1"/>
    </source>
</evidence>
<proteinExistence type="predicted"/>